<dbReference type="GO" id="GO:0000340">
    <property type="term" value="F:RNA 7-methylguanosine cap binding"/>
    <property type="evidence" value="ECO:0007669"/>
    <property type="project" value="TreeGrafter"/>
</dbReference>
<keyword evidence="1" id="KW-0812">Transmembrane</keyword>
<sequence>MIGVTIEDWIRLVTGMSIKWCLAGFATTMLFLTNFSMQQGKINDVGEFVRLRDDCLAKIPVDSEGGYYFASRTIILWKDDIYGVNEKRLIGIDSFVPQRGKRSLEFTFLKSGGGDDYVKVGDFGGKSYRLKNLVSRIREEDVVDTVEPIQIKVYSKGVVRGYKLMIVFDLWDTQILEEGIVIEEGVSDKLFEEVIVLTGKESRIGEIESDVDIESRAVYEKYMLPRALAQNKNWVYDIFSGVKRETILYNSTEFIMVPDSLWVDKNVSNLHCIAFYKNLALMSIRDLRVSDIPLMKNIINIGMATIAKVWYTSDIKTYFHYYPSVWQCHIHFATDNMDMKHIRYMTDDVIKNLESNSDYYRDATLVI</sequence>
<feature type="transmembrane region" description="Helical" evidence="1">
    <location>
        <begin position="12"/>
        <end position="32"/>
    </location>
</feature>
<reference evidence="2" key="1">
    <citation type="submission" date="2018-10" db="EMBL/GenBank/DDBJ databases">
        <title>Hidden diversity of soil giant viruses.</title>
        <authorList>
            <person name="Schulz F."/>
            <person name="Alteio L."/>
            <person name="Goudeau D."/>
            <person name="Ryan E.M."/>
            <person name="Malmstrom R.R."/>
            <person name="Blanchard J."/>
            <person name="Woyke T."/>
        </authorList>
    </citation>
    <scope>NUCLEOTIDE SEQUENCE</scope>
    <source>
        <strain evidence="2">HYV1</strain>
    </source>
</reference>
<dbReference type="SUPFAM" id="SSF54197">
    <property type="entry name" value="HIT-like"/>
    <property type="match status" value="1"/>
</dbReference>
<protein>
    <submittedName>
        <fullName evidence="2">M7GpppX diphosphatase</fullName>
    </submittedName>
</protein>
<evidence type="ECO:0000256" key="1">
    <source>
        <dbReference type="SAM" id="Phobius"/>
    </source>
</evidence>
<proteinExistence type="predicted"/>
<dbReference type="InterPro" id="IPR008594">
    <property type="entry name" value="DcpS/DCS2"/>
</dbReference>
<dbReference type="PANTHER" id="PTHR12978">
    <property type="entry name" value="HISTIDINE TRIAD HIT PROTEIN MEMBER"/>
    <property type="match status" value="1"/>
</dbReference>
<keyword evidence="1" id="KW-1133">Transmembrane helix</keyword>
<name>A0A3G5A9P8_9VIRU</name>
<dbReference type="GO" id="GO:0016787">
    <property type="term" value="F:hydrolase activity"/>
    <property type="evidence" value="ECO:0007669"/>
    <property type="project" value="InterPro"/>
</dbReference>
<dbReference type="InterPro" id="IPR036265">
    <property type="entry name" value="HIT-like_sf"/>
</dbReference>
<dbReference type="GO" id="GO:0000290">
    <property type="term" value="P:deadenylation-dependent decapping of nuclear-transcribed mRNA"/>
    <property type="evidence" value="ECO:0007669"/>
    <property type="project" value="InterPro"/>
</dbReference>
<dbReference type="Gene3D" id="3.30.428.10">
    <property type="entry name" value="HIT-like"/>
    <property type="match status" value="1"/>
</dbReference>
<evidence type="ECO:0000313" key="2">
    <source>
        <dbReference type="EMBL" id="AYV83802.1"/>
    </source>
</evidence>
<dbReference type="Pfam" id="PF11969">
    <property type="entry name" value="DcpS_C"/>
    <property type="match status" value="1"/>
</dbReference>
<dbReference type="EMBL" id="MK072393">
    <property type="protein sequence ID" value="AYV83802.1"/>
    <property type="molecule type" value="Genomic_DNA"/>
</dbReference>
<dbReference type="PANTHER" id="PTHR12978:SF0">
    <property type="entry name" value="M7GPPPX DIPHOSPHATASE"/>
    <property type="match status" value="1"/>
</dbReference>
<keyword evidence="1" id="KW-0472">Membrane</keyword>
<organism evidence="2">
    <name type="scientific">Hyperionvirus sp</name>
    <dbReference type="NCBI Taxonomy" id="2487770"/>
    <lineage>
        <taxon>Viruses</taxon>
        <taxon>Varidnaviria</taxon>
        <taxon>Bamfordvirae</taxon>
        <taxon>Nucleocytoviricota</taxon>
        <taxon>Megaviricetes</taxon>
        <taxon>Imitervirales</taxon>
        <taxon>Mimiviridae</taxon>
        <taxon>Klosneuvirinae</taxon>
    </lineage>
</organism>
<accession>A0A3G5A9P8</accession>
<gene>
    <name evidence="2" type="ORF">Hyperionvirus11_75</name>
</gene>